<accession>A0A212AAQ9</accession>
<protein>
    <recommendedName>
        <fullName evidence="4">Secreted protein</fullName>
    </recommendedName>
</protein>
<dbReference type="PROSITE" id="PS51257">
    <property type="entry name" value="PROKAR_LIPOPROTEIN"/>
    <property type="match status" value="1"/>
</dbReference>
<dbReference type="AlphaFoldDB" id="A0A212AAQ9"/>
<dbReference type="EMBL" id="NIPW01000020">
    <property type="protein sequence ID" value="OWJ77430.1"/>
    <property type="molecule type" value="Genomic_DNA"/>
</dbReference>
<comment type="caution">
    <text evidence="2">The sequence shown here is derived from an EMBL/GenBank/DDBJ whole genome shotgun (WGS) entry which is preliminary data.</text>
</comment>
<reference evidence="2 3" key="1">
    <citation type="submission" date="2016-12" db="EMBL/GenBank/DDBJ databases">
        <title>Comparison of Traditional DNA-DNA Hybridization with In Silico Genomic Analysis.</title>
        <authorList>
            <person name="Nicholson A.C."/>
            <person name="Humrighouse B.W."/>
            <person name="Graziano J."/>
            <person name="Lasker B."/>
            <person name="Whitney A.M."/>
            <person name="Mcquiston J.R."/>
        </authorList>
    </citation>
    <scope>NUCLEOTIDE SEQUENCE [LARGE SCALE GENOMIC DNA]</scope>
    <source>
        <strain evidence="2 3">H2240</strain>
    </source>
</reference>
<proteinExistence type="predicted"/>
<dbReference type="OrthoDB" id="7872632at2"/>
<name>A0A212AAQ9_9RHOB</name>
<feature type="chain" id="PRO_5013188329" description="Secreted protein" evidence="1">
    <location>
        <begin position="20"/>
        <end position="96"/>
    </location>
</feature>
<dbReference type="Proteomes" id="UP000196878">
    <property type="component" value="Unassembled WGS sequence"/>
</dbReference>
<organism evidence="2 3">
    <name type="scientific">Haematobacter genomosp. 1</name>
    <dbReference type="NCBI Taxonomy" id="366618"/>
    <lineage>
        <taxon>Bacteria</taxon>
        <taxon>Pseudomonadati</taxon>
        <taxon>Pseudomonadota</taxon>
        <taxon>Alphaproteobacteria</taxon>
        <taxon>Rhodobacterales</taxon>
        <taxon>Paracoccaceae</taxon>
        <taxon>Haematobacter</taxon>
    </lineage>
</organism>
<keyword evidence="3" id="KW-1185">Reference proteome</keyword>
<dbReference type="RefSeq" id="WP_088215572.1">
    <property type="nucleotide sequence ID" value="NZ_NIPW01000020.1"/>
</dbReference>
<gene>
    <name evidence="2" type="ORF">CDV49_11405</name>
</gene>
<feature type="signal peptide" evidence="1">
    <location>
        <begin position="1"/>
        <end position="19"/>
    </location>
</feature>
<evidence type="ECO:0008006" key="4">
    <source>
        <dbReference type="Google" id="ProtNLM"/>
    </source>
</evidence>
<sequence length="96" mass="10952">MKFRLAIIAVVMSAPCAVAQGCLPPEPPYAYEPPTDDPELREIVRDQYQTYIEESEGYMNCLQSEIGRAQAETRDVLNRWVHYFGSDATMRYSADD</sequence>
<evidence type="ECO:0000313" key="2">
    <source>
        <dbReference type="EMBL" id="OWJ77430.1"/>
    </source>
</evidence>
<evidence type="ECO:0000256" key="1">
    <source>
        <dbReference type="SAM" id="SignalP"/>
    </source>
</evidence>
<evidence type="ECO:0000313" key="3">
    <source>
        <dbReference type="Proteomes" id="UP000196878"/>
    </source>
</evidence>
<keyword evidence="1" id="KW-0732">Signal</keyword>